<dbReference type="AlphaFoldDB" id="A0AAV2LTN3"/>
<organism evidence="4 5">
    <name type="scientific">Knipowitschia caucasica</name>
    <name type="common">Caucasian dwarf goby</name>
    <name type="synonym">Pomatoschistus caucasicus</name>
    <dbReference type="NCBI Taxonomy" id="637954"/>
    <lineage>
        <taxon>Eukaryota</taxon>
        <taxon>Metazoa</taxon>
        <taxon>Chordata</taxon>
        <taxon>Craniata</taxon>
        <taxon>Vertebrata</taxon>
        <taxon>Euteleostomi</taxon>
        <taxon>Actinopterygii</taxon>
        <taxon>Neopterygii</taxon>
        <taxon>Teleostei</taxon>
        <taxon>Neoteleostei</taxon>
        <taxon>Acanthomorphata</taxon>
        <taxon>Gobiaria</taxon>
        <taxon>Gobiiformes</taxon>
        <taxon>Gobioidei</taxon>
        <taxon>Gobiidae</taxon>
        <taxon>Gobiinae</taxon>
        <taxon>Knipowitschia</taxon>
    </lineage>
</organism>
<feature type="transmembrane region" description="Helical" evidence="2">
    <location>
        <begin position="256"/>
        <end position="277"/>
    </location>
</feature>
<evidence type="ECO:0000256" key="3">
    <source>
        <dbReference type="SAM" id="SignalP"/>
    </source>
</evidence>
<sequence>MEALSAALLLVLFTLGNATPLTTVTQVPRTEEDVFREAVTDGFIVDHPLLIFQTTPAPNNQTTDQPQSTTEEAEEGSGGESSEGRAMGESPVGQSTIQPTFSPATATPGIVVMEITEITILLNEQPEDPTEPSEAIGAAENLTLTDLLGWGYGEAADSTEDPSSTVVPSSTEITTTSVTPITSAADIDLFHLPEGSGESKEPLSNTTEAYIERRVKPRMLNEIPEFAKVAEREREPQWLQEEDPHLTNKGHVTPDWIIIVGFLMGLTALVIILAAIATREKWNGPHQFNQTLTPADQQKAIEMEEFIHREHPRENGMEEEYTVIPLHELPDNYA</sequence>
<dbReference type="Proteomes" id="UP001497482">
    <property type="component" value="Chromosome 4"/>
</dbReference>
<gene>
    <name evidence="4" type="ORF">KC01_LOCUS31072</name>
</gene>
<name>A0AAV2LTN3_KNICA</name>
<evidence type="ECO:0000256" key="2">
    <source>
        <dbReference type="SAM" id="Phobius"/>
    </source>
</evidence>
<evidence type="ECO:0000313" key="4">
    <source>
        <dbReference type="EMBL" id="CAL1603384.1"/>
    </source>
</evidence>
<keyword evidence="5" id="KW-1185">Reference proteome</keyword>
<feature type="compositionally biased region" description="Polar residues" evidence="1">
    <location>
        <begin position="92"/>
        <end position="105"/>
    </location>
</feature>
<keyword evidence="2" id="KW-0812">Transmembrane</keyword>
<feature type="signal peptide" evidence="3">
    <location>
        <begin position="1"/>
        <end position="18"/>
    </location>
</feature>
<evidence type="ECO:0000313" key="5">
    <source>
        <dbReference type="Proteomes" id="UP001497482"/>
    </source>
</evidence>
<evidence type="ECO:0000256" key="1">
    <source>
        <dbReference type="SAM" id="MobiDB-lite"/>
    </source>
</evidence>
<protein>
    <submittedName>
        <fullName evidence="4">Uncharacterized protein</fullName>
    </submittedName>
</protein>
<reference evidence="4 5" key="1">
    <citation type="submission" date="2024-04" db="EMBL/GenBank/DDBJ databases">
        <authorList>
            <person name="Waldvogel A.-M."/>
            <person name="Schoenle A."/>
        </authorList>
    </citation>
    <scope>NUCLEOTIDE SEQUENCE [LARGE SCALE GENOMIC DNA]</scope>
</reference>
<feature type="region of interest" description="Disordered" evidence="1">
    <location>
        <begin position="51"/>
        <end position="105"/>
    </location>
</feature>
<proteinExistence type="predicted"/>
<feature type="chain" id="PRO_5043315277" evidence="3">
    <location>
        <begin position="19"/>
        <end position="334"/>
    </location>
</feature>
<accession>A0AAV2LTN3</accession>
<keyword evidence="2" id="KW-0472">Membrane</keyword>
<keyword evidence="3" id="KW-0732">Signal</keyword>
<dbReference type="EMBL" id="OZ035826">
    <property type="protein sequence ID" value="CAL1603384.1"/>
    <property type="molecule type" value="Genomic_DNA"/>
</dbReference>
<keyword evidence="2" id="KW-1133">Transmembrane helix</keyword>
<feature type="compositionally biased region" description="Polar residues" evidence="1">
    <location>
        <begin position="52"/>
        <end position="67"/>
    </location>
</feature>